<gene>
    <name evidence="2" type="primary">gldD</name>
    <name evidence="2" type="ORF">N5A56_012400</name>
</gene>
<evidence type="ECO:0000313" key="2">
    <source>
        <dbReference type="EMBL" id="MDD7915161.1"/>
    </source>
</evidence>
<organism evidence="2 3">
    <name type="scientific">Polaribacter ponticola</name>
    <dbReference type="NCBI Taxonomy" id="2978475"/>
    <lineage>
        <taxon>Bacteria</taxon>
        <taxon>Pseudomonadati</taxon>
        <taxon>Bacteroidota</taxon>
        <taxon>Flavobacteriia</taxon>
        <taxon>Flavobacteriales</taxon>
        <taxon>Flavobacteriaceae</taxon>
    </lineage>
</organism>
<proteinExistence type="predicted"/>
<evidence type="ECO:0000256" key="1">
    <source>
        <dbReference type="SAM" id="Phobius"/>
    </source>
</evidence>
<accession>A0ABT5SAL7</accession>
<reference evidence="2" key="1">
    <citation type="submission" date="2023-02" db="EMBL/GenBank/DDBJ databases">
        <title>Polaribacter ponticola sp. nov., isolated from seawater.</title>
        <authorList>
            <person name="Baek J.H."/>
            <person name="Kim J.M."/>
            <person name="Choi D.G."/>
            <person name="Jeon C.O."/>
        </authorList>
    </citation>
    <scope>NUCLEOTIDE SEQUENCE</scope>
    <source>
        <strain evidence="2">MSW5</strain>
    </source>
</reference>
<dbReference type="Pfam" id="PF25593">
    <property type="entry name" value="GldD_lipo"/>
    <property type="match status" value="1"/>
</dbReference>
<name>A0ABT5SAL7_9FLAO</name>
<dbReference type="PROSITE" id="PS51257">
    <property type="entry name" value="PROKAR_LIPOPROTEIN"/>
    <property type="match status" value="1"/>
</dbReference>
<keyword evidence="1" id="KW-1133">Transmembrane helix</keyword>
<comment type="caution">
    <text evidence="2">The sequence shown here is derived from an EMBL/GenBank/DDBJ whole genome shotgun (WGS) entry which is preliminary data.</text>
</comment>
<feature type="transmembrane region" description="Helical" evidence="1">
    <location>
        <begin position="7"/>
        <end position="26"/>
    </location>
</feature>
<dbReference type="NCBIfam" id="TIGR03512">
    <property type="entry name" value="GldD_lipo"/>
    <property type="match status" value="1"/>
</dbReference>
<keyword evidence="1" id="KW-0812">Transmembrane</keyword>
<dbReference type="EMBL" id="JAOSLC020000003">
    <property type="protein sequence ID" value="MDD7915161.1"/>
    <property type="molecule type" value="Genomic_DNA"/>
</dbReference>
<dbReference type="RefSeq" id="WP_265725730.1">
    <property type="nucleotide sequence ID" value="NZ_JAOSLC020000003.1"/>
</dbReference>
<dbReference type="InterPro" id="IPR019850">
    <property type="entry name" value="GldD-like"/>
</dbReference>
<sequence>MRKKFSFLYSIFSILFSISSILFLLISCNEDVLPKPKAYLSLEYPKKSYKELEIIRPYSFSILENTTIINEKNNWLKIKYPKLKASIDITYRPIKNNLKELITESEKLVFKHTVKAEQIIPKDFVNSKKRVFGSMYEITGNAASHIQFHITDSTNNFIKGSLYFYAKPNYDSILPAVSYIKEDILHLVETLKWK</sequence>
<protein>
    <submittedName>
        <fullName evidence="2">Gliding motility lipoprotein GldD</fullName>
    </submittedName>
</protein>
<keyword evidence="1" id="KW-0472">Membrane</keyword>
<keyword evidence="2" id="KW-0449">Lipoprotein</keyword>
<dbReference type="Proteomes" id="UP001151478">
    <property type="component" value="Unassembled WGS sequence"/>
</dbReference>
<evidence type="ECO:0000313" key="3">
    <source>
        <dbReference type="Proteomes" id="UP001151478"/>
    </source>
</evidence>
<keyword evidence="3" id="KW-1185">Reference proteome</keyword>